<evidence type="ECO:0000313" key="12">
    <source>
        <dbReference type="Proteomes" id="UP000799757"/>
    </source>
</evidence>
<evidence type="ECO:0000256" key="2">
    <source>
        <dbReference type="ARBA" id="ARBA00022553"/>
    </source>
</evidence>
<protein>
    <recommendedName>
        <fullName evidence="10">Ubiquitin-like domain-containing protein</fullName>
    </recommendedName>
</protein>
<accession>A0A6A6WV27</accession>
<dbReference type="Pfam" id="PF05001">
    <property type="entry name" value="RNA_pol_Rpb1_R"/>
    <property type="match status" value="5"/>
</dbReference>
<keyword evidence="6" id="KW-0238">DNA-binding</keyword>
<feature type="compositionally biased region" description="Low complexity" evidence="9">
    <location>
        <begin position="717"/>
        <end position="800"/>
    </location>
</feature>
<organism evidence="11 12">
    <name type="scientific">Melanomma pulvis-pyrius CBS 109.77</name>
    <dbReference type="NCBI Taxonomy" id="1314802"/>
    <lineage>
        <taxon>Eukaryota</taxon>
        <taxon>Fungi</taxon>
        <taxon>Dikarya</taxon>
        <taxon>Ascomycota</taxon>
        <taxon>Pezizomycotina</taxon>
        <taxon>Dothideomycetes</taxon>
        <taxon>Pleosporomycetidae</taxon>
        <taxon>Pleosporales</taxon>
        <taxon>Melanommataceae</taxon>
        <taxon>Melanomma</taxon>
    </lineage>
</organism>
<evidence type="ECO:0000256" key="1">
    <source>
        <dbReference type="ARBA" id="ARBA00004123"/>
    </source>
</evidence>
<dbReference type="InterPro" id="IPR054464">
    <property type="entry name" value="ULD_fung"/>
</dbReference>
<evidence type="ECO:0000256" key="5">
    <source>
        <dbReference type="ARBA" id="ARBA00022833"/>
    </source>
</evidence>
<keyword evidence="2" id="KW-0597">Phosphoprotein</keyword>
<evidence type="ECO:0000256" key="3">
    <source>
        <dbReference type="ARBA" id="ARBA00022723"/>
    </source>
</evidence>
<proteinExistence type="predicted"/>
<feature type="domain" description="Ubiquitin-like" evidence="10">
    <location>
        <begin position="425"/>
        <end position="506"/>
    </location>
</feature>
<dbReference type="GO" id="GO:0005634">
    <property type="term" value="C:nucleus"/>
    <property type="evidence" value="ECO:0007669"/>
    <property type="project" value="UniProtKB-SubCell"/>
</dbReference>
<dbReference type="PROSITE" id="PS00115">
    <property type="entry name" value="RNA_POL_II_REPEAT"/>
    <property type="match status" value="2"/>
</dbReference>
<evidence type="ECO:0000256" key="6">
    <source>
        <dbReference type="ARBA" id="ARBA00023125"/>
    </source>
</evidence>
<dbReference type="OrthoDB" id="5431013at2759"/>
<dbReference type="AlphaFoldDB" id="A0A6A6WV27"/>
<keyword evidence="8" id="KW-0539">Nucleus</keyword>
<dbReference type="EMBL" id="MU002285">
    <property type="protein sequence ID" value="KAF2787731.1"/>
    <property type="molecule type" value="Genomic_DNA"/>
</dbReference>
<evidence type="ECO:0000256" key="7">
    <source>
        <dbReference type="ARBA" id="ARBA00023163"/>
    </source>
</evidence>
<feature type="region of interest" description="Disordered" evidence="9">
    <location>
        <begin position="584"/>
        <end position="603"/>
    </location>
</feature>
<evidence type="ECO:0000256" key="8">
    <source>
        <dbReference type="ARBA" id="ARBA00023242"/>
    </source>
</evidence>
<dbReference type="Proteomes" id="UP000799757">
    <property type="component" value="Unassembled WGS sequence"/>
</dbReference>
<dbReference type="Pfam" id="PF22893">
    <property type="entry name" value="ULD_2"/>
    <property type="match status" value="1"/>
</dbReference>
<keyword evidence="4" id="KW-0677">Repeat</keyword>
<keyword evidence="7" id="KW-0804">Transcription</keyword>
<name>A0A6A6WV27_9PLEO</name>
<evidence type="ECO:0000256" key="4">
    <source>
        <dbReference type="ARBA" id="ARBA00022737"/>
    </source>
</evidence>
<sequence length="875" mass="98021">MAEIGLIASVIQVAGAGLKLSQTLYQYADSVASADRRIRDIAKEVKLTSFVIDELGNIFKQDQTSALLSKNALKTADETVRECSTVFSELDMALKKSKKNTLGRLMLPFRESKMELLRSHIDKLKSTLQLLMQVLTHAHQIASQKLDRAAEAAQRDEIKALLQMKKESTKKYEESLRKYSTSNDSTIFDEDEDSRDLSSGDVSALAIKSTITIESLGTCMQHLLSLLQDIDTLQKTLSSNGEDPSEHQQSLIGSYFRARGHLDSVLLGNPQRPKDNQGSIEEEKTKSEIDLSIQKSLTGSTIRTTESRTAREIEERARVAQEIRKEVDRQKFQTRFAEVAYERARPKYDEIRRPGQDDAQRMRKEAEARVREEQAKEKWMLEQATKKSSDETAAKKAAEEAAAKKAAEEIAAKKAAEESKIITQPQPILFKDAIGRKFKFPFHLCATWQGMHNLIYQAFHHDDNLRPLVYEDRFDLINSDGWTILPKFWDSVIQPGWSITMQMWPMRKPDTLPGSVHFPSVTLGEGRLLGSPQMRQPSVVEVIPAISGSGKEPHKIHRPGDLDTVRTQRISSLRVQYLDIDAEVDDESSIPEEEAPPNPSKEPEAIRDFRIWGVPLTANTARVLAMGHKMKNLGATPDDYMLIISYRSPRKTGSEIIELIPNPDDQPLLMIQRLFDEGKNPTLIYERHDSASGVTPSGPCKPGQDNIAPTVSTSPGYTPTSPRYSPGYSPTSPRYSPRYSPTSPNYSPTSPTYSPTSPRYSPTSPRYSPTSPRHSPTLPGYLPTSPTYSPTSPRYSPTSPANLPIATNYSHEEPIIVAERLRSKDEKFPDFFTSGPPSAHFSLDVDGVEGAAEKEDEVDEVDEVDELLRDWTTVF</sequence>
<keyword evidence="5" id="KW-0862">Zinc</keyword>
<feature type="compositionally biased region" description="Polar residues" evidence="9">
    <location>
        <begin position="707"/>
        <end position="716"/>
    </location>
</feature>
<dbReference type="GO" id="GO:0003677">
    <property type="term" value="F:DNA binding"/>
    <property type="evidence" value="ECO:0007669"/>
    <property type="project" value="UniProtKB-KW"/>
</dbReference>
<keyword evidence="12" id="KW-1185">Reference proteome</keyword>
<dbReference type="PANTHER" id="PTHR36167">
    <property type="entry name" value="C2H2 FINGER DOMAIN TRANSCRIPTION FACTOR (EUROFUNG)-RELATED"/>
    <property type="match status" value="1"/>
</dbReference>
<dbReference type="InterPro" id="IPR039327">
    <property type="entry name" value="CON7-like"/>
</dbReference>
<dbReference type="GO" id="GO:0046872">
    <property type="term" value="F:metal ion binding"/>
    <property type="evidence" value="ECO:0007669"/>
    <property type="project" value="UniProtKB-KW"/>
</dbReference>
<dbReference type="InterPro" id="IPR000684">
    <property type="entry name" value="RNA_pol_II_repeat_euk"/>
</dbReference>
<gene>
    <name evidence="11" type="ORF">K505DRAFT_316161</name>
</gene>
<feature type="compositionally biased region" description="Acidic residues" evidence="9">
    <location>
        <begin position="584"/>
        <end position="595"/>
    </location>
</feature>
<comment type="subcellular location">
    <subcellularLocation>
        <location evidence="1">Nucleus</location>
    </subcellularLocation>
</comment>
<feature type="region of interest" description="Disordered" evidence="9">
    <location>
        <begin position="373"/>
        <end position="395"/>
    </location>
</feature>
<feature type="region of interest" description="Disordered" evidence="9">
    <location>
        <begin position="689"/>
        <end position="805"/>
    </location>
</feature>
<feature type="region of interest" description="Disordered" evidence="9">
    <location>
        <begin position="266"/>
        <end position="287"/>
    </location>
</feature>
<dbReference type="GO" id="GO:0006366">
    <property type="term" value="P:transcription by RNA polymerase II"/>
    <property type="evidence" value="ECO:0007669"/>
    <property type="project" value="InterPro"/>
</dbReference>
<evidence type="ECO:0000259" key="10">
    <source>
        <dbReference type="Pfam" id="PF22893"/>
    </source>
</evidence>
<evidence type="ECO:0000313" key="11">
    <source>
        <dbReference type="EMBL" id="KAF2787731.1"/>
    </source>
</evidence>
<dbReference type="PANTHER" id="PTHR36167:SF4">
    <property type="entry name" value="FUNGAL N-TERMINAL DOMAIN-CONTAINING PROTEIN"/>
    <property type="match status" value="1"/>
</dbReference>
<reference evidence="11" key="1">
    <citation type="journal article" date="2020" name="Stud. Mycol.">
        <title>101 Dothideomycetes genomes: a test case for predicting lifestyles and emergence of pathogens.</title>
        <authorList>
            <person name="Haridas S."/>
            <person name="Albert R."/>
            <person name="Binder M."/>
            <person name="Bloem J."/>
            <person name="Labutti K."/>
            <person name="Salamov A."/>
            <person name="Andreopoulos B."/>
            <person name="Baker S."/>
            <person name="Barry K."/>
            <person name="Bills G."/>
            <person name="Bluhm B."/>
            <person name="Cannon C."/>
            <person name="Castanera R."/>
            <person name="Culley D."/>
            <person name="Daum C."/>
            <person name="Ezra D."/>
            <person name="Gonzalez J."/>
            <person name="Henrissat B."/>
            <person name="Kuo A."/>
            <person name="Liang C."/>
            <person name="Lipzen A."/>
            <person name="Lutzoni F."/>
            <person name="Magnuson J."/>
            <person name="Mondo S."/>
            <person name="Nolan M."/>
            <person name="Ohm R."/>
            <person name="Pangilinan J."/>
            <person name="Park H.-J."/>
            <person name="Ramirez L."/>
            <person name="Alfaro M."/>
            <person name="Sun H."/>
            <person name="Tritt A."/>
            <person name="Yoshinaga Y."/>
            <person name="Zwiers L.-H."/>
            <person name="Turgeon B."/>
            <person name="Goodwin S."/>
            <person name="Spatafora J."/>
            <person name="Crous P."/>
            <person name="Grigoriev I."/>
        </authorList>
    </citation>
    <scope>NUCLEOTIDE SEQUENCE</scope>
    <source>
        <strain evidence="11">CBS 109.77</strain>
    </source>
</reference>
<dbReference type="GO" id="GO:0006355">
    <property type="term" value="P:regulation of DNA-templated transcription"/>
    <property type="evidence" value="ECO:0007669"/>
    <property type="project" value="InterPro"/>
</dbReference>
<evidence type="ECO:0000256" key="9">
    <source>
        <dbReference type="SAM" id="MobiDB-lite"/>
    </source>
</evidence>
<keyword evidence="3" id="KW-0479">Metal-binding</keyword>